<organism evidence="5 6">
    <name type="scientific">Papilio machaon</name>
    <name type="common">Old World swallowtail butterfly</name>
    <dbReference type="NCBI Taxonomy" id="76193"/>
    <lineage>
        <taxon>Eukaryota</taxon>
        <taxon>Metazoa</taxon>
        <taxon>Ecdysozoa</taxon>
        <taxon>Arthropoda</taxon>
        <taxon>Hexapoda</taxon>
        <taxon>Insecta</taxon>
        <taxon>Pterygota</taxon>
        <taxon>Neoptera</taxon>
        <taxon>Endopterygota</taxon>
        <taxon>Lepidoptera</taxon>
        <taxon>Glossata</taxon>
        <taxon>Ditrysia</taxon>
        <taxon>Papilionoidea</taxon>
        <taxon>Papilionidae</taxon>
        <taxon>Papilioninae</taxon>
        <taxon>Papilio</taxon>
    </lineage>
</organism>
<comment type="similarity">
    <text evidence="1">Belongs to the PhyH family.</text>
</comment>
<dbReference type="Gene3D" id="2.60.120.620">
    <property type="entry name" value="q2cbj1_9rhob like domain"/>
    <property type="match status" value="1"/>
</dbReference>
<dbReference type="GO" id="GO:0001561">
    <property type="term" value="P:fatty acid alpha-oxidation"/>
    <property type="evidence" value="ECO:0007669"/>
    <property type="project" value="InterPro"/>
</dbReference>
<dbReference type="GO" id="GO:0048244">
    <property type="term" value="F:phytanoyl-CoA dioxygenase activity"/>
    <property type="evidence" value="ECO:0007669"/>
    <property type="project" value="UniProtKB-EC"/>
</dbReference>
<dbReference type="EC" id="1.14.11.18" evidence="2"/>
<accession>A0A194RIN4</accession>
<keyword evidence="5" id="KW-0560">Oxidoreductase</keyword>
<dbReference type="InterPro" id="IPR008775">
    <property type="entry name" value="Phytyl_CoA_dOase-like"/>
</dbReference>
<dbReference type="AlphaFoldDB" id="A0A194RIN4"/>
<sequence length="265" mass="30107">MGRLTAEEKQFYKDNGYILIRNPFTAQELEELSTEYDDLFRRKNEAKTESSWVGSDETNRKSDSPYTVKGIHNLQMHHAVFGKLLYHDKLLDALEDVMETKNIVLHHTKAHYKPPEKGASYPMHQDYHYFPYKNDSMVAAFIHLDDSSPENGGLCVFPGSHKLGPLEDVGVRDNSHFHYVDQSKFPIEKSTPVMARRGDVVVFSYLLVHGSPANLSARARRMLLVQYADAHDVPAAGERAQPARGLVLRGVNLYRDATVANRHVE</sequence>
<protein>
    <recommendedName>
        <fullName evidence="2">phytanoyl-CoA dioxygenase</fullName>
        <ecNumber evidence="2">1.14.11.18</ecNumber>
    </recommendedName>
    <alternativeName>
        <fullName evidence="3">Phytanic acid oxidase</fullName>
    </alternativeName>
    <alternativeName>
        <fullName evidence="4">Phytanoyl-CoA alpha-hydroxylase</fullName>
    </alternativeName>
</protein>
<evidence type="ECO:0000256" key="4">
    <source>
        <dbReference type="ARBA" id="ARBA00034924"/>
    </source>
</evidence>
<evidence type="ECO:0000313" key="5">
    <source>
        <dbReference type="EMBL" id="KPJ17688.1"/>
    </source>
</evidence>
<dbReference type="PANTHER" id="PTHR21308:SF1">
    <property type="entry name" value="PHYTANOYL-COA DIOXYGENASE, PEROXISOMAL"/>
    <property type="match status" value="1"/>
</dbReference>
<gene>
    <name evidence="5" type="ORF">RR48_07172</name>
</gene>
<evidence type="ECO:0000256" key="1">
    <source>
        <dbReference type="ARBA" id="ARBA00005830"/>
    </source>
</evidence>
<proteinExistence type="inferred from homology"/>
<dbReference type="InterPro" id="IPR047128">
    <property type="entry name" value="PhyH"/>
</dbReference>
<evidence type="ECO:0000256" key="3">
    <source>
        <dbReference type="ARBA" id="ARBA00034921"/>
    </source>
</evidence>
<dbReference type="PANTHER" id="PTHR21308">
    <property type="entry name" value="PHYTANOYL-COA ALPHA-HYDROXYLASE"/>
    <property type="match status" value="1"/>
</dbReference>
<evidence type="ECO:0000256" key="2">
    <source>
        <dbReference type="ARBA" id="ARBA00034809"/>
    </source>
</evidence>
<reference evidence="5 6" key="1">
    <citation type="journal article" date="2015" name="Nat. Commun.">
        <title>Outbred genome sequencing and CRISPR/Cas9 gene editing in butterflies.</title>
        <authorList>
            <person name="Li X."/>
            <person name="Fan D."/>
            <person name="Zhang W."/>
            <person name="Liu G."/>
            <person name="Zhang L."/>
            <person name="Zhao L."/>
            <person name="Fang X."/>
            <person name="Chen L."/>
            <person name="Dong Y."/>
            <person name="Chen Y."/>
            <person name="Ding Y."/>
            <person name="Zhao R."/>
            <person name="Feng M."/>
            <person name="Zhu Y."/>
            <person name="Feng Y."/>
            <person name="Jiang X."/>
            <person name="Zhu D."/>
            <person name="Xiang H."/>
            <person name="Feng X."/>
            <person name="Li S."/>
            <person name="Wang J."/>
            <person name="Zhang G."/>
            <person name="Kronforst M.R."/>
            <person name="Wang W."/>
        </authorList>
    </citation>
    <scope>NUCLEOTIDE SEQUENCE [LARGE SCALE GENOMIC DNA]</scope>
    <source>
        <strain evidence="5">Ya'a_city_454_Pm</strain>
        <tissue evidence="5">Whole body</tissue>
    </source>
</reference>
<dbReference type="InParanoid" id="A0A194RIN4"/>
<keyword evidence="5" id="KW-0223">Dioxygenase</keyword>
<evidence type="ECO:0000313" key="6">
    <source>
        <dbReference type="Proteomes" id="UP000053240"/>
    </source>
</evidence>
<dbReference type="STRING" id="76193.A0A194RIN4"/>
<name>A0A194RIN4_PAPMA</name>
<dbReference type="Proteomes" id="UP000053240">
    <property type="component" value="Unassembled WGS sequence"/>
</dbReference>
<dbReference type="Pfam" id="PF05721">
    <property type="entry name" value="PhyH"/>
    <property type="match status" value="1"/>
</dbReference>
<dbReference type="EMBL" id="KQ460118">
    <property type="protein sequence ID" value="KPJ17688.1"/>
    <property type="molecule type" value="Genomic_DNA"/>
</dbReference>
<dbReference type="SUPFAM" id="SSF51197">
    <property type="entry name" value="Clavaminate synthase-like"/>
    <property type="match status" value="1"/>
</dbReference>
<keyword evidence="6" id="KW-1185">Reference proteome</keyword>
<dbReference type="KEGG" id="pmac:106707936"/>